<accession>A0AAV2GM42</accession>
<organism evidence="4 5">
    <name type="scientific">Linum trigynum</name>
    <dbReference type="NCBI Taxonomy" id="586398"/>
    <lineage>
        <taxon>Eukaryota</taxon>
        <taxon>Viridiplantae</taxon>
        <taxon>Streptophyta</taxon>
        <taxon>Embryophyta</taxon>
        <taxon>Tracheophyta</taxon>
        <taxon>Spermatophyta</taxon>
        <taxon>Magnoliopsida</taxon>
        <taxon>eudicotyledons</taxon>
        <taxon>Gunneridae</taxon>
        <taxon>Pentapetalae</taxon>
        <taxon>rosids</taxon>
        <taxon>fabids</taxon>
        <taxon>Malpighiales</taxon>
        <taxon>Linaceae</taxon>
        <taxon>Linum</taxon>
    </lineage>
</organism>
<dbReference type="PANTHER" id="PTHR46869:SF6">
    <property type="entry name" value="C2H2-TYPE DOMAIN-CONTAINING PROTEIN"/>
    <property type="match status" value="1"/>
</dbReference>
<keyword evidence="5" id="KW-1185">Reference proteome</keyword>
<feature type="domain" description="C2H2-type" evidence="3">
    <location>
        <begin position="82"/>
        <end position="109"/>
    </location>
</feature>
<proteinExistence type="predicted"/>
<keyword evidence="1" id="KW-0862">Zinc</keyword>
<evidence type="ECO:0000256" key="2">
    <source>
        <dbReference type="SAM" id="MobiDB-lite"/>
    </source>
</evidence>
<feature type="region of interest" description="Disordered" evidence="2">
    <location>
        <begin position="194"/>
        <end position="216"/>
    </location>
</feature>
<evidence type="ECO:0000313" key="4">
    <source>
        <dbReference type="EMBL" id="CAL1411798.1"/>
    </source>
</evidence>
<feature type="domain" description="C2H2-type" evidence="3">
    <location>
        <begin position="6"/>
        <end position="28"/>
    </location>
</feature>
<keyword evidence="1" id="KW-0479">Metal-binding</keyword>
<feature type="compositionally biased region" description="Acidic residues" evidence="2">
    <location>
        <begin position="112"/>
        <end position="122"/>
    </location>
</feature>
<dbReference type="AlphaFoldDB" id="A0AAV2GM42"/>
<dbReference type="EMBL" id="OZ034822">
    <property type="protein sequence ID" value="CAL1411798.1"/>
    <property type="molecule type" value="Genomic_DNA"/>
</dbReference>
<dbReference type="PANTHER" id="PTHR46869">
    <property type="entry name" value="C2H2-LIKE ZINC FINGER PROTEIN"/>
    <property type="match status" value="1"/>
</dbReference>
<evidence type="ECO:0000313" key="5">
    <source>
        <dbReference type="Proteomes" id="UP001497516"/>
    </source>
</evidence>
<feature type="region of interest" description="Disordered" evidence="2">
    <location>
        <begin position="50"/>
        <end position="83"/>
    </location>
</feature>
<dbReference type="GO" id="GO:0008270">
    <property type="term" value="F:zinc ion binding"/>
    <property type="evidence" value="ECO:0007669"/>
    <property type="project" value="UniProtKB-KW"/>
</dbReference>
<feature type="compositionally biased region" description="Polar residues" evidence="2">
    <location>
        <begin position="51"/>
        <end position="64"/>
    </location>
</feature>
<feature type="region of interest" description="Disordered" evidence="2">
    <location>
        <begin position="140"/>
        <end position="159"/>
    </location>
</feature>
<reference evidence="4 5" key="1">
    <citation type="submission" date="2024-04" db="EMBL/GenBank/DDBJ databases">
        <authorList>
            <person name="Fracassetti M."/>
        </authorList>
    </citation>
    <scope>NUCLEOTIDE SEQUENCE [LARGE SCALE GENOMIC DNA]</scope>
</reference>
<feature type="compositionally biased region" description="Low complexity" evidence="2">
    <location>
        <begin position="394"/>
        <end position="405"/>
    </location>
</feature>
<dbReference type="PROSITE" id="PS00028">
    <property type="entry name" value="ZINC_FINGER_C2H2_1"/>
    <property type="match status" value="4"/>
</dbReference>
<dbReference type="Pfam" id="PF13912">
    <property type="entry name" value="zf-C2H2_6"/>
    <property type="match status" value="3"/>
</dbReference>
<dbReference type="SUPFAM" id="SSF57667">
    <property type="entry name" value="beta-beta-alpha zinc fingers"/>
    <property type="match status" value="2"/>
</dbReference>
<feature type="compositionally biased region" description="Polar residues" evidence="2">
    <location>
        <begin position="372"/>
        <end position="386"/>
    </location>
</feature>
<feature type="region of interest" description="Disordered" evidence="2">
    <location>
        <begin position="108"/>
        <end position="130"/>
    </location>
</feature>
<evidence type="ECO:0000256" key="1">
    <source>
        <dbReference type="PROSITE-ProRule" id="PRU00042"/>
    </source>
</evidence>
<dbReference type="Gene3D" id="3.30.160.60">
    <property type="entry name" value="Classic Zinc Finger"/>
    <property type="match status" value="1"/>
</dbReference>
<name>A0AAV2GM42_9ROSI</name>
<feature type="compositionally biased region" description="Low complexity" evidence="2">
    <location>
        <begin position="199"/>
        <end position="216"/>
    </location>
</feature>
<keyword evidence="1" id="KW-0863">Zinc-finger</keyword>
<feature type="domain" description="C2H2-type" evidence="3">
    <location>
        <begin position="408"/>
        <end position="430"/>
    </location>
</feature>
<gene>
    <name evidence="4" type="ORF">LTRI10_LOCUS51134</name>
</gene>
<sequence length="507" mass="54486">MEQLKHVCKFCSKSFLCGRSLGGHMRSHMINDVSAQTDGTLVTRKKLPSLPTANANHGITTNAGSYPENHRKRRGSEAHHDKPCRDCGKNFQSWMSLFDHIKLHHHRHQEVKEEDDIDEADSDSASWDNTMRAKQKLVMDIQSDNETTPNRKKRSTRQLGIAAANSSSFSAVSGVEQEQEEVALCLMLLSRDVRHNGPSSSSSSPPAAAAAESSDNNSLLSESAHKFSSLCNVNESTTPKGIVAMGSELCEETTASGGKGKKRQQQQELLKEDAGLDSQVVIDSKFECHTCNKAFHSYQALGGHRASHKKIKGCFASKAETTITDETPNTTDQQLLTATDQSPTINKPPHQQLLVVASPPAMALAAPEPTNVLATRNSPSSTPNVASGSGGKKGSSNNNNNNGSSRTHECPICLKVFSSGQALGGHKRSHLVGSSEGKAANNVPMPAAAAGKVPAMKDFLDLNLPAPVEEETQNNNVNNAVGFNPWWSGGSSHKHEQQPLVGLISNI</sequence>
<feature type="domain" description="C2H2-type" evidence="3">
    <location>
        <begin position="286"/>
        <end position="313"/>
    </location>
</feature>
<evidence type="ECO:0000259" key="3">
    <source>
        <dbReference type="PROSITE" id="PS50157"/>
    </source>
</evidence>
<protein>
    <recommendedName>
        <fullName evidence="3">C2H2-type domain-containing protein</fullName>
    </recommendedName>
</protein>
<dbReference type="InterPro" id="IPR013087">
    <property type="entry name" value="Znf_C2H2_type"/>
</dbReference>
<dbReference type="InterPro" id="IPR036236">
    <property type="entry name" value="Znf_C2H2_sf"/>
</dbReference>
<feature type="region of interest" description="Disordered" evidence="2">
    <location>
        <begin position="372"/>
        <end position="406"/>
    </location>
</feature>
<dbReference type="PROSITE" id="PS50157">
    <property type="entry name" value="ZINC_FINGER_C2H2_2"/>
    <property type="match status" value="4"/>
</dbReference>
<dbReference type="Proteomes" id="UP001497516">
    <property type="component" value="Chromosome 9"/>
</dbReference>
<dbReference type="SMART" id="SM00355">
    <property type="entry name" value="ZnF_C2H2"/>
    <property type="match status" value="4"/>
</dbReference>